<evidence type="ECO:0000313" key="1">
    <source>
        <dbReference type="EMBL" id="WNG49446.1"/>
    </source>
</evidence>
<dbReference type="InterPro" id="IPR011751">
    <property type="entry name" value="Mxa_paralog_2265"/>
</dbReference>
<sequence length="205" mass="22825">MESQASTWSAVSYDWKHDCEMRLVHVGAQDTVRGTFLNGTLQAIRTLGGEPLEKECLAACGHERFVEGFSYSISVHLRMISTAMPELMVRCGSSERVLRYFGRRAAMDFLASPAGRMMLTLAKRDPKQLLSSLPSAYKASVSYGEKSIEWTGPKSGRVVLKREFLPHAFHAGMVELLLEVVGASRAKVFGRQTGRLDSVCEFSWE</sequence>
<dbReference type="RefSeq" id="WP_395807353.1">
    <property type="nucleotide sequence ID" value="NZ_CP043494.1"/>
</dbReference>
<proteinExistence type="predicted"/>
<dbReference type="NCBIfam" id="TIGR02265">
    <property type="entry name" value="Mxa_TIGR02265"/>
    <property type="match status" value="1"/>
</dbReference>
<evidence type="ECO:0000313" key="2">
    <source>
        <dbReference type="Proteomes" id="UP001611383"/>
    </source>
</evidence>
<accession>A0ABY9X230</accession>
<dbReference type="Proteomes" id="UP001611383">
    <property type="component" value="Chromosome"/>
</dbReference>
<organism evidence="1 2">
    <name type="scientific">Archangium minus</name>
    <dbReference type="NCBI Taxonomy" id="83450"/>
    <lineage>
        <taxon>Bacteria</taxon>
        <taxon>Pseudomonadati</taxon>
        <taxon>Myxococcota</taxon>
        <taxon>Myxococcia</taxon>
        <taxon>Myxococcales</taxon>
        <taxon>Cystobacterineae</taxon>
        <taxon>Archangiaceae</taxon>
        <taxon>Archangium</taxon>
    </lineage>
</organism>
<name>A0ABY9X230_9BACT</name>
<protein>
    <submittedName>
        <fullName evidence="1">TIGR02265 family protein</fullName>
    </submittedName>
</protein>
<gene>
    <name evidence="1" type="ORF">F0U60_38995</name>
</gene>
<dbReference type="Pfam" id="PF09536">
    <property type="entry name" value="DUF2378"/>
    <property type="match status" value="1"/>
</dbReference>
<reference evidence="1 2" key="1">
    <citation type="submission" date="2019-08" db="EMBL/GenBank/DDBJ databases">
        <title>Archangium and Cystobacter genomes.</title>
        <authorList>
            <person name="Chen I.-C.K."/>
            <person name="Wielgoss S."/>
        </authorList>
    </citation>
    <scope>NUCLEOTIDE SEQUENCE [LARGE SCALE GENOMIC DNA]</scope>
    <source>
        <strain evidence="1 2">Cbm 6</strain>
    </source>
</reference>
<dbReference type="EMBL" id="CP043494">
    <property type="protein sequence ID" value="WNG49446.1"/>
    <property type="molecule type" value="Genomic_DNA"/>
</dbReference>
<keyword evidence="2" id="KW-1185">Reference proteome</keyword>